<proteinExistence type="predicted"/>
<protein>
    <submittedName>
        <fullName evidence="1">Uncharacterized protein</fullName>
    </submittedName>
</protein>
<sequence>VPTQVALLREMYGPAFGGIVHSRERNAQSVAREFWSGSYRDLVAVVPLATLDHLCREGLQPLWAEMVGTPQAGRKPDLDFRGMRLWFVGYKRVRGVTLELAPADPQPRTRILRVTRHSASSEEIAELRRLFGGGVAVEDDSRPFSDGREILDRVARAGADDLLVVAPYSVMDQIVRGGRKPLWAKVVGGRFVSLHRVQGVRIDFEEV</sequence>
<dbReference type="AlphaFoldDB" id="A0A0G1XW67"/>
<feature type="non-terminal residue" evidence="1">
    <location>
        <position position="1"/>
    </location>
</feature>
<gene>
    <name evidence="1" type="ORF">UY82_C0038G0001</name>
</gene>
<dbReference type="Proteomes" id="UP000033865">
    <property type="component" value="Unassembled WGS sequence"/>
</dbReference>
<evidence type="ECO:0000313" key="2">
    <source>
        <dbReference type="Proteomes" id="UP000033865"/>
    </source>
</evidence>
<accession>A0A0G1XW67</accession>
<dbReference type="EMBL" id="LCRN01000038">
    <property type="protein sequence ID" value="KKW35453.1"/>
    <property type="molecule type" value="Genomic_DNA"/>
</dbReference>
<name>A0A0G1XW67_9BACT</name>
<reference evidence="1 2" key="1">
    <citation type="journal article" date="2015" name="Nature">
        <title>rRNA introns, odd ribosomes, and small enigmatic genomes across a large radiation of phyla.</title>
        <authorList>
            <person name="Brown C.T."/>
            <person name="Hug L.A."/>
            <person name="Thomas B.C."/>
            <person name="Sharon I."/>
            <person name="Castelle C.J."/>
            <person name="Singh A."/>
            <person name="Wilkins M.J."/>
            <person name="Williams K.H."/>
            <person name="Banfield J.F."/>
        </authorList>
    </citation>
    <scope>NUCLEOTIDE SEQUENCE [LARGE SCALE GENOMIC DNA]</scope>
</reference>
<evidence type="ECO:0000313" key="1">
    <source>
        <dbReference type="EMBL" id="KKW35453.1"/>
    </source>
</evidence>
<comment type="caution">
    <text evidence="1">The sequence shown here is derived from an EMBL/GenBank/DDBJ whole genome shotgun (WGS) entry which is preliminary data.</text>
</comment>
<organism evidence="1 2">
    <name type="scientific">Candidatus Uhrbacteria bacterium GW2011_GWC2_53_7</name>
    <dbReference type="NCBI Taxonomy" id="1618986"/>
    <lineage>
        <taxon>Bacteria</taxon>
        <taxon>Candidatus Uhriibacteriota</taxon>
    </lineage>
</organism>